<evidence type="ECO:0000313" key="2">
    <source>
        <dbReference type="Proteomes" id="UP001327219"/>
    </source>
</evidence>
<protein>
    <recommendedName>
        <fullName evidence="3">Coat protein</fullName>
    </recommendedName>
</protein>
<proteinExistence type="predicted"/>
<dbReference type="EMBL" id="CP110820">
    <property type="protein sequence ID" value="WPX96171.1"/>
    <property type="molecule type" value="Genomic_DNA"/>
</dbReference>
<name>A0ABZ0UJ97_9RICK</name>
<evidence type="ECO:0000313" key="1">
    <source>
        <dbReference type="EMBL" id="WPX96171.1"/>
    </source>
</evidence>
<evidence type="ECO:0008006" key="3">
    <source>
        <dbReference type="Google" id="ProtNLM"/>
    </source>
</evidence>
<reference evidence="1 2" key="1">
    <citation type="submission" date="2022-11" db="EMBL/GenBank/DDBJ databases">
        <title>Host association and intracellularity evolved multiple times independently in the Rickettsiales.</title>
        <authorList>
            <person name="Castelli M."/>
            <person name="Nardi T."/>
            <person name="Gammuto L."/>
            <person name="Bellinzona G."/>
            <person name="Sabaneyeva E."/>
            <person name="Potekhin A."/>
            <person name="Serra V."/>
            <person name="Petroni G."/>
            <person name="Sassera D."/>
        </authorList>
    </citation>
    <scope>NUCLEOTIDE SEQUENCE [LARGE SCALE GENOMIC DNA]</scope>
    <source>
        <strain evidence="1 2">NDG2</strain>
    </source>
</reference>
<sequence length="243" mass="27685">MATLPINNLMGTNLDHKALFKVLGKQNSIIPKADVLPYIENPRLREIMDAFIDAHNANYELTKNSSLFKSLINWGVSFVAETGYNGPARSGLNLSAAMKRFTYLCDKYKDELEGFGIKYDPPLIDTFCKSGKDRTGLTEATSTWQSMNYKILNKELEKLQMWYVEKRGMLDPKDSYHKQLIDGLDLEYKKKSNQLFKDFKKTEQEFLDSQVNAKHTQTIPSLNAGTPGSHGVIDAMNRVYNPR</sequence>
<dbReference type="Proteomes" id="UP001327219">
    <property type="component" value="Chromosome"/>
</dbReference>
<dbReference type="RefSeq" id="WP_323733067.1">
    <property type="nucleotide sequence ID" value="NZ_CP110820.1"/>
</dbReference>
<keyword evidence="2" id="KW-1185">Reference proteome</keyword>
<gene>
    <name evidence="1" type="ORF">Bandiella_00280</name>
</gene>
<accession>A0ABZ0UJ97</accession>
<organism evidence="1 2">
    <name type="scientific">Candidatus Bandiella euplotis</name>
    <dbReference type="NCBI Taxonomy" id="1664265"/>
    <lineage>
        <taxon>Bacteria</taxon>
        <taxon>Pseudomonadati</taxon>
        <taxon>Pseudomonadota</taxon>
        <taxon>Alphaproteobacteria</taxon>
        <taxon>Rickettsiales</taxon>
        <taxon>Candidatus Midichloriaceae</taxon>
        <taxon>Candidatus Bandiella</taxon>
    </lineage>
</organism>